<evidence type="ECO:0000313" key="1">
    <source>
        <dbReference type="EMBL" id="HIY87230.1"/>
    </source>
</evidence>
<gene>
    <name evidence="1" type="ORF">H9824_00790</name>
</gene>
<protein>
    <submittedName>
        <fullName evidence="1">Uncharacterized protein</fullName>
    </submittedName>
</protein>
<reference evidence="1" key="1">
    <citation type="journal article" date="2021" name="PeerJ">
        <title>Extensive microbial diversity within the chicken gut microbiome revealed by metagenomics and culture.</title>
        <authorList>
            <person name="Gilroy R."/>
            <person name="Ravi A."/>
            <person name="Getino M."/>
            <person name="Pursley I."/>
            <person name="Horton D.L."/>
            <person name="Alikhan N.F."/>
            <person name="Baker D."/>
            <person name="Gharbi K."/>
            <person name="Hall N."/>
            <person name="Watson M."/>
            <person name="Adriaenssens E.M."/>
            <person name="Foster-Nyarko E."/>
            <person name="Jarju S."/>
            <person name="Secka A."/>
            <person name="Antonio M."/>
            <person name="Oren A."/>
            <person name="Chaudhuri R.R."/>
            <person name="La Ragione R."/>
            <person name="Hildebrand F."/>
            <person name="Pallen M.J."/>
        </authorList>
    </citation>
    <scope>NUCLEOTIDE SEQUENCE</scope>
    <source>
        <strain evidence="1">Gambia2-208</strain>
    </source>
</reference>
<sequence length="79" mass="9195">MRRYASHYLYVPGLGYLKNRVVEVEEGHMVRHLPLEGEEAGTSWLPGVLRVEEGRVFHYYPYDLNALQPVAGTRRRQLP</sequence>
<reference evidence="1" key="2">
    <citation type="submission" date="2021-04" db="EMBL/GenBank/DDBJ databases">
        <authorList>
            <person name="Gilroy R."/>
        </authorList>
    </citation>
    <scope>NUCLEOTIDE SEQUENCE</scope>
    <source>
        <strain evidence="1">Gambia2-208</strain>
    </source>
</reference>
<accession>A0A9D1ZFI4</accession>
<dbReference type="EMBL" id="DXCV01000009">
    <property type="protein sequence ID" value="HIY87230.1"/>
    <property type="molecule type" value="Genomic_DNA"/>
</dbReference>
<name>A0A9D1ZFI4_9BACE</name>
<comment type="caution">
    <text evidence="1">The sequence shown here is derived from an EMBL/GenBank/DDBJ whole genome shotgun (WGS) entry which is preliminary data.</text>
</comment>
<dbReference type="AlphaFoldDB" id="A0A9D1ZFI4"/>
<dbReference type="Proteomes" id="UP000886851">
    <property type="component" value="Unassembled WGS sequence"/>
</dbReference>
<proteinExistence type="predicted"/>
<organism evidence="1 2">
    <name type="scientific">Candidatus Bacteroides pullicola</name>
    <dbReference type="NCBI Taxonomy" id="2838475"/>
    <lineage>
        <taxon>Bacteria</taxon>
        <taxon>Pseudomonadati</taxon>
        <taxon>Bacteroidota</taxon>
        <taxon>Bacteroidia</taxon>
        <taxon>Bacteroidales</taxon>
        <taxon>Bacteroidaceae</taxon>
        <taxon>Bacteroides</taxon>
    </lineage>
</organism>
<evidence type="ECO:0000313" key="2">
    <source>
        <dbReference type="Proteomes" id="UP000886851"/>
    </source>
</evidence>